<dbReference type="InterPro" id="IPR005225">
    <property type="entry name" value="Small_GTP-bd"/>
</dbReference>
<keyword evidence="2" id="KW-0547">Nucleotide-binding</keyword>
<proteinExistence type="inferred from homology"/>
<evidence type="ECO:0000313" key="3">
    <source>
        <dbReference type="EMBL" id="GFO25100.1"/>
    </source>
</evidence>
<comment type="similarity">
    <text evidence="1">Belongs to the small GTPase superfamily. Rab family.</text>
</comment>
<evidence type="ECO:0000256" key="1">
    <source>
        <dbReference type="ARBA" id="ARBA00006270"/>
    </source>
</evidence>
<dbReference type="PROSITE" id="PS51419">
    <property type="entry name" value="RAB"/>
    <property type="match status" value="1"/>
</dbReference>
<dbReference type="Proteomes" id="UP000735302">
    <property type="component" value="Unassembled WGS sequence"/>
</dbReference>
<comment type="caution">
    <text evidence="3">The sequence shown here is derived from an EMBL/GenBank/DDBJ whole genome shotgun (WGS) entry which is preliminary data.</text>
</comment>
<dbReference type="PROSITE" id="PS51420">
    <property type="entry name" value="RHO"/>
    <property type="match status" value="1"/>
</dbReference>
<dbReference type="SMART" id="SM00173">
    <property type="entry name" value="RAS"/>
    <property type="match status" value="1"/>
</dbReference>
<sequence>MALNYSLALFPFQNGKSQDHFLPPHSQNHQNPNKMSPFYLDSVVGDSRRKEKYAKLCLVGEVGVGKTSLAKRFVEGKHLERYRPTMEVCHYEHKIATQGYSFNLVVWDTAGSERFRAMTAHSIRGASAVLLVFDVAVKKSYDELLNYWLPKSREWAPEALMVIVGNKIDQDLPWAVTPKEILSFCNQEEISFYQTSARTGTNVKEFFVEVGTNAIKRNMEDVREDEDLMGSFRVAAGDEVWRQPRQVAEKHKKSVECPSCTIL</sequence>
<organism evidence="3 4">
    <name type="scientific">Plakobranchus ocellatus</name>
    <dbReference type="NCBI Taxonomy" id="259542"/>
    <lineage>
        <taxon>Eukaryota</taxon>
        <taxon>Metazoa</taxon>
        <taxon>Spiralia</taxon>
        <taxon>Lophotrochozoa</taxon>
        <taxon>Mollusca</taxon>
        <taxon>Gastropoda</taxon>
        <taxon>Heterobranchia</taxon>
        <taxon>Euthyneura</taxon>
        <taxon>Panpulmonata</taxon>
        <taxon>Sacoglossa</taxon>
        <taxon>Placobranchoidea</taxon>
        <taxon>Plakobranchidae</taxon>
        <taxon>Plakobranchus</taxon>
    </lineage>
</organism>
<dbReference type="PRINTS" id="PR00449">
    <property type="entry name" value="RASTRNSFRMNG"/>
</dbReference>
<dbReference type="PANTHER" id="PTHR47978">
    <property type="match status" value="1"/>
</dbReference>
<dbReference type="SUPFAM" id="SSF52540">
    <property type="entry name" value="P-loop containing nucleoside triphosphate hydrolases"/>
    <property type="match status" value="1"/>
</dbReference>
<dbReference type="SMART" id="SM00176">
    <property type="entry name" value="RAN"/>
    <property type="match status" value="1"/>
</dbReference>
<reference evidence="3 4" key="1">
    <citation type="journal article" date="2021" name="Elife">
        <title>Chloroplast acquisition without the gene transfer in kleptoplastic sea slugs, Plakobranchus ocellatus.</title>
        <authorList>
            <person name="Maeda T."/>
            <person name="Takahashi S."/>
            <person name="Yoshida T."/>
            <person name="Shimamura S."/>
            <person name="Takaki Y."/>
            <person name="Nagai Y."/>
            <person name="Toyoda A."/>
            <person name="Suzuki Y."/>
            <person name="Arimoto A."/>
            <person name="Ishii H."/>
            <person name="Satoh N."/>
            <person name="Nishiyama T."/>
            <person name="Hasebe M."/>
            <person name="Maruyama T."/>
            <person name="Minagawa J."/>
            <person name="Obokata J."/>
            <person name="Shigenobu S."/>
        </authorList>
    </citation>
    <scope>NUCLEOTIDE SEQUENCE [LARGE SCALE GENOMIC DNA]</scope>
</reference>
<dbReference type="SMART" id="SM00175">
    <property type="entry name" value="RAB"/>
    <property type="match status" value="1"/>
</dbReference>
<dbReference type="CDD" id="cd00154">
    <property type="entry name" value="Rab"/>
    <property type="match status" value="1"/>
</dbReference>
<gene>
    <name evidence="3" type="ORF">PoB_005160500</name>
</gene>
<dbReference type="EMBL" id="BLXT01005691">
    <property type="protein sequence ID" value="GFO25100.1"/>
    <property type="molecule type" value="Genomic_DNA"/>
</dbReference>
<dbReference type="GO" id="GO:0003924">
    <property type="term" value="F:GTPase activity"/>
    <property type="evidence" value="ECO:0007669"/>
    <property type="project" value="InterPro"/>
</dbReference>
<dbReference type="NCBIfam" id="TIGR00231">
    <property type="entry name" value="small_GTP"/>
    <property type="match status" value="1"/>
</dbReference>
<dbReference type="PROSITE" id="PS51421">
    <property type="entry name" value="RAS"/>
    <property type="match status" value="1"/>
</dbReference>
<dbReference type="Pfam" id="PF00071">
    <property type="entry name" value="Ras"/>
    <property type="match status" value="1"/>
</dbReference>
<evidence type="ECO:0000313" key="4">
    <source>
        <dbReference type="Proteomes" id="UP000735302"/>
    </source>
</evidence>
<evidence type="ECO:0000256" key="2">
    <source>
        <dbReference type="ARBA" id="ARBA00022741"/>
    </source>
</evidence>
<dbReference type="InterPro" id="IPR001806">
    <property type="entry name" value="Small_GTPase"/>
</dbReference>
<protein>
    <submittedName>
        <fullName evidence="3">Ras-related protein rab-4b</fullName>
    </submittedName>
</protein>
<dbReference type="Gene3D" id="3.40.50.300">
    <property type="entry name" value="P-loop containing nucleotide triphosphate hydrolases"/>
    <property type="match status" value="1"/>
</dbReference>
<name>A0AAV4C0H7_9GAST</name>
<dbReference type="AlphaFoldDB" id="A0AAV4C0H7"/>
<dbReference type="InterPro" id="IPR027417">
    <property type="entry name" value="P-loop_NTPase"/>
</dbReference>
<dbReference type="FunFam" id="3.40.50.300:FF:001329">
    <property type="entry name" value="Small GTP-binding protein, putative"/>
    <property type="match status" value="1"/>
</dbReference>
<dbReference type="SMART" id="SM00174">
    <property type="entry name" value="RHO"/>
    <property type="match status" value="1"/>
</dbReference>
<dbReference type="GO" id="GO:0005525">
    <property type="term" value="F:GTP binding"/>
    <property type="evidence" value="ECO:0007669"/>
    <property type="project" value="InterPro"/>
</dbReference>
<keyword evidence="4" id="KW-1185">Reference proteome</keyword>
<accession>A0AAV4C0H7</accession>